<dbReference type="SMART" id="SM00729">
    <property type="entry name" value="Elp3"/>
    <property type="match status" value="1"/>
</dbReference>
<dbReference type="InterPro" id="IPR051198">
    <property type="entry name" value="BchE-like"/>
</dbReference>
<evidence type="ECO:0000256" key="7">
    <source>
        <dbReference type="ARBA" id="ARBA00023014"/>
    </source>
</evidence>
<dbReference type="GO" id="GO:0003824">
    <property type="term" value="F:catalytic activity"/>
    <property type="evidence" value="ECO:0007669"/>
    <property type="project" value="InterPro"/>
</dbReference>
<dbReference type="Gene3D" id="3.80.30.20">
    <property type="entry name" value="tm_1862 like domain"/>
    <property type="match status" value="1"/>
</dbReference>
<dbReference type="Pfam" id="PF02310">
    <property type="entry name" value="B12-binding"/>
    <property type="match status" value="1"/>
</dbReference>
<dbReference type="Proteomes" id="UP000663929">
    <property type="component" value="Chromosome"/>
</dbReference>
<organism evidence="10 11">
    <name type="scientific">Sulfidibacter corallicola</name>
    <dbReference type="NCBI Taxonomy" id="2818388"/>
    <lineage>
        <taxon>Bacteria</taxon>
        <taxon>Pseudomonadati</taxon>
        <taxon>Acidobacteriota</taxon>
        <taxon>Holophagae</taxon>
        <taxon>Acanthopleuribacterales</taxon>
        <taxon>Acanthopleuribacteraceae</taxon>
        <taxon>Sulfidibacter</taxon>
    </lineage>
</organism>
<keyword evidence="6" id="KW-0408">Iron</keyword>
<evidence type="ECO:0000313" key="11">
    <source>
        <dbReference type="Proteomes" id="UP000663929"/>
    </source>
</evidence>
<evidence type="ECO:0000256" key="2">
    <source>
        <dbReference type="ARBA" id="ARBA00022603"/>
    </source>
</evidence>
<dbReference type="PROSITE" id="PS51918">
    <property type="entry name" value="RADICAL_SAM"/>
    <property type="match status" value="1"/>
</dbReference>
<dbReference type="Gene3D" id="3.40.50.280">
    <property type="entry name" value="Cobalamin-binding domain"/>
    <property type="match status" value="1"/>
</dbReference>
<dbReference type="Pfam" id="PF04055">
    <property type="entry name" value="Radical_SAM"/>
    <property type="match status" value="1"/>
</dbReference>
<gene>
    <name evidence="10" type="ORF">J3U87_31370</name>
</gene>
<name>A0A8A4TKV2_SULCO</name>
<evidence type="ECO:0000256" key="3">
    <source>
        <dbReference type="ARBA" id="ARBA00022679"/>
    </source>
</evidence>
<evidence type="ECO:0000256" key="6">
    <source>
        <dbReference type="ARBA" id="ARBA00023004"/>
    </source>
</evidence>
<dbReference type="SUPFAM" id="SSF102114">
    <property type="entry name" value="Radical SAM enzymes"/>
    <property type="match status" value="1"/>
</dbReference>
<keyword evidence="2" id="KW-0489">Methyltransferase</keyword>
<accession>A0A8A4TKV2</accession>
<dbReference type="GO" id="GO:0005829">
    <property type="term" value="C:cytosol"/>
    <property type="evidence" value="ECO:0007669"/>
    <property type="project" value="TreeGrafter"/>
</dbReference>
<dbReference type="PROSITE" id="PS51332">
    <property type="entry name" value="B12_BINDING"/>
    <property type="match status" value="1"/>
</dbReference>
<dbReference type="InterPro" id="IPR007197">
    <property type="entry name" value="rSAM"/>
</dbReference>
<evidence type="ECO:0000256" key="5">
    <source>
        <dbReference type="ARBA" id="ARBA00022723"/>
    </source>
</evidence>
<keyword evidence="7" id="KW-0411">Iron-sulfur</keyword>
<dbReference type="GO" id="GO:0031419">
    <property type="term" value="F:cobalamin binding"/>
    <property type="evidence" value="ECO:0007669"/>
    <property type="project" value="InterPro"/>
</dbReference>
<keyword evidence="11" id="KW-1185">Reference proteome</keyword>
<keyword evidence="4" id="KW-0949">S-adenosyl-L-methionine</keyword>
<dbReference type="InterPro" id="IPR025274">
    <property type="entry name" value="DUF4070"/>
</dbReference>
<evidence type="ECO:0000259" key="8">
    <source>
        <dbReference type="PROSITE" id="PS51332"/>
    </source>
</evidence>
<dbReference type="EMBL" id="CP071793">
    <property type="protein sequence ID" value="QTD50107.1"/>
    <property type="molecule type" value="Genomic_DNA"/>
</dbReference>
<dbReference type="GO" id="GO:0051539">
    <property type="term" value="F:4 iron, 4 sulfur cluster binding"/>
    <property type="evidence" value="ECO:0007669"/>
    <property type="project" value="UniProtKB-KW"/>
</dbReference>
<dbReference type="SFLD" id="SFLDG01123">
    <property type="entry name" value="methyltransferase_(Class_B)"/>
    <property type="match status" value="1"/>
</dbReference>
<dbReference type="PANTHER" id="PTHR43409">
    <property type="entry name" value="ANAEROBIC MAGNESIUM-PROTOPORPHYRIN IX MONOMETHYL ESTER CYCLASE-RELATED"/>
    <property type="match status" value="1"/>
</dbReference>
<protein>
    <submittedName>
        <fullName evidence="10">Cobalamin-dependent protein</fullName>
    </submittedName>
</protein>
<dbReference type="InterPro" id="IPR023404">
    <property type="entry name" value="rSAM_horseshoe"/>
</dbReference>
<dbReference type="KEGG" id="scor:J3U87_31370"/>
<keyword evidence="5" id="KW-0479">Metal-binding</keyword>
<dbReference type="InterPro" id="IPR034466">
    <property type="entry name" value="Methyltransferase_Class_B"/>
</dbReference>
<reference evidence="10" key="1">
    <citation type="submission" date="2021-03" db="EMBL/GenBank/DDBJ databases">
        <title>Acanthopleuribacteraceae sp. M133.</title>
        <authorList>
            <person name="Wang G."/>
        </authorList>
    </citation>
    <scope>NUCLEOTIDE SEQUENCE</scope>
    <source>
        <strain evidence="10">M133</strain>
    </source>
</reference>
<evidence type="ECO:0000256" key="4">
    <source>
        <dbReference type="ARBA" id="ARBA00022691"/>
    </source>
</evidence>
<feature type="domain" description="B12-binding" evidence="8">
    <location>
        <begin position="22"/>
        <end position="155"/>
    </location>
</feature>
<dbReference type="AlphaFoldDB" id="A0A8A4TKV2"/>
<feature type="domain" description="Radical SAM core" evidence="9">
    <location>
        <begin position="181"/>
        <end position="409"/>
    </location>
</feature>
<keyword evidence="3" id="KW-0808">Transferase</keyword>
<dbReference type="Pfam" id="PF13282">
    <property type="entry name" value="DUF4070"/>
    <property type="match status" value="1"/>
</dbReference>
<evidence type="ECO:0000256" key="1">
    <source>
        <dbReference type="ARBA" id="ARBA00001966"/>
    </source>
</evidence>
<evidence type="ECO:0000313" key="10">
    <source>
        <dbReference type="EMBL" id="QTD50107.1"/>
    </source>
</evidence>
<dbReference type="PANTHER" id="PTHR43409:SF7">
    <property type="entry name" value="BLL1977 PROTEIN"/>
    <property type="match status" value="1"/>
</dbReference>
<dbReference type="RefSeq" id="WP_237379738.1">
    <property type="nucleotide sequence ID" value="NZ_CP071793.1"/>
</dbReference>
<evidence type="ECO:0000259" key="9">
    <source>
        <dbReference type="PROSITE" id="PS51918"/>
    </source>
</evidence>
<dbReference type="InterPro" id="IPR058240">
    <property type="entry name" value="rSAM_sf"/>
</dbReference>
<dbReference type="InterPro" id="IPR006638">
    <property type="entry name" value="Elp3/MiaA/NifB-like_rSAM"/>
</dbReference>
<dbReference type="SFLD" id="SFLDG01082">
    <property type="entry name" value="B12-binding_domain_containing"/>
    <property type="match status" value="1"/>
</dbReference>
<dbReference type="SFLD" id="SFLDS00029">
    <property type="entry name" value="Radical_SAM"/>
    <property type="match status" value="1"/>
</dbReference>
<dbReference type="CDD" id="cd01335">
    <property type="entry name" value="Radical_SAM"/>
    <property type="match status" value="1"/>
</dbReference>
<dbReference type="InterPro" id="IPR006158">
    <property type="entry name" value="Cobalamin-bd"/>
</dbReference>
<proteinExistence type="predicted"/>
<dbReference type="GO" id="GO:0046872">
    <property type="term" value="F:metal ion binding"/>
    <property type="evidence" value="ECO:0007669"/>
    <property type="project" value="UniProtKB-KW"/>
</dbReference>
<sequence>MPRKDRKLLLIAMSGVRVKDRELLELGMTLPGFVERSQVIASLPSLSLLTVAAHTPANWAITYREVDELNLPRLSSIADEGFDLIGISAFTARILDAYALSDQLRALDQVVVLGGLHVSVLPEEAARHADAIVVGEAEAVWNRLIDDFESQTLKKRYRASEARPKYHLGRSRIPRYDLLDVKKYNRLTLQTTRGCPVDCSFCAASRLISNYKVKPIDLVRRELEAIIDIWPKPFIELADDNTFFNKKWGRHLAQLFSEYRIKWFTETDISIADDEPLLEHLARSGCAQLLIGLESATPESLKEIDARSWKHRQYESYLKSIEKIQSYGISVNGCFILGWDSDDTSIFESTAQFVSDSALAEVQITLLTPFPGTDLYRSLHDSGRLISERFWDKCTLFDTTFHPKRMSADELTAGFRWLMTQIYTRQEHQKRKQKFRSCMRAARITRQSEARQSARLA</sequence>
<comment type="cofactor">
    <cofactor evidence="1">
        <name>[4Fe-4S] cluster</name>
        <dbReference type="ChEBI" id="CHEBI:49883"/>
    </cofactor>
</comment>